<evidence type="ECO:0000256" key="1">
    <source>
        <dbReference type="SAM" id="MobiDB-lite"/>
    </source>
</evidence>
<evidence type="ECO:0000313" key="2">
    <source>
        <dbReference type="EMBL" id="KAF3571458.1"/>
    </source>
</evidence>
<organism evidence="2 3">
    <name type="scientific">Brassica cretica</name>
    <name type="common">Mustard</name>
    <dbReference type="NCBI Taxonomy" id="69181"/>
    <lineage>
        <taxon>Eukaryota</taxon>
        <taxon>Viridiplantae</taxon>
        <taxon>Streptophyta</taxon>
        <taxon>Embryophyta</taxon>
        <taxon>Tracheophyta</taxon>
        <taxon>Spermatophyta</taxon>
        <taxon>Magnoliopsida</taxon>
        <taxon>eudicotyledons</taxon>
        <taxon>Gunneridae</taxon>
        <taxon>Pentapetalae</taxon>
        <taxon>rosids</taxon>
        <taxon>malvids</taxon>
        <taxon>Brassicales</taxon>
        <taxon>Brassicaceae</taxon>
        <taxon>Brassiceae</taxon>
        <taxon>Brassica</taxon>
    </lineage>
</organism>
<name>A0A8S9RET9_BRACR</name>
<reference evidence="2" key="1">
    <citation type="submission" date="2019-12" db="EMBL/GenBank/DDBJ databases">
        <title>Genome sequencing and annotation of Brassica cretica.</title>
        <authorList>
            <person name="Studholme D.J."/>
            <person name="Sarris P."/>
        </authorList>
    </citation>
    <scope>NUCLEOTIDE SEQUENCE</scope>
    <source>
        <strain evidence="2">PFS-109/04</strain>
        <tissue evidence="2">Leaf</tissue>
    </source>
</reference>
<protein>
    <submittedName>
        <fullName evidence="2">Uncharacterized protein</fullName>
    </submittedName>
</protein>
<evidence type="ECO:0000313" key="3">
    <source>
        <dbReference type="Proteomes" id="UP000712600"/>
    </source>
</evidence>
<feature type="region of interest" description="Disordered" evidence="1">
    <location>
        <begin position="1"/>
        <end position="22"/>
    </location>
</feature>
<gene>
    <name evidence="2" type="ORF">F2Q69_00061963</name>
</gene>
<dbReference type="Proteomes" id="UP000712600">
    <property type="component" value="Unassembled WGS sequence"/>
</dbReference>
<sequence>MKKIEPPTMAEPLYHSRGSQGQAHQNTITFPIALFLSLSRRLRRITHPRFCRRQRDRRHRPRRAVTVARRRPTMSLQGHRIRGRRLHLLHLPFPPRRHIL</sequence>
<comment type="caution">
    <text evidence="2">The sequence shown here is derived from an EMBL/GenBank/DDBJ whole genome shotgun (WGS) entry which is preliminary data.</text>
</comment>
<accession>A0A8S9RET9</accession>
<proteinExistence type="predicted"/>
<dbReference type="EMBL" id="QGKX02000095">
    <property type="protein sequence ID" value="KAF3571458.1"/>
    <property type="molecule type" value="Genomic_DNA"/>
</dbReference>
<dbReference type="AlphaFoldDB" id="A0A8S9RET9"/>